<evidence type="ECO:0000313" key="2">
    <source>
        <dbReference type="Proteomes" id="UP000250123"/>
    </source>
</evidence>
<gene>
    <name evidence="1" type="ORF">SHEWBE_1921</name>
</gene>
<dbReference type="AlphaFoldDB" id="A0A330M7Z3"/>
<dbReference type="KEGG" id="sbk:SHEWBE_1921"/>
<dbReference type="EMBL" id="LS483452">
    <property type="protein sequence ID" value="SQH75887.1"/>
    <property type="molecule type" value="Genomic_DNA"/>
</dbReference>
<dbReference type="OrthoDB" id="6272112at2"/>
<reference evidence="2" key="1">
    <citation type="submission" date="2018-06" db="EMBL/GenBank/DDBJ databases">
        <authorList>
            <person name="Cea G.-C."/>
            <person name="William W."/>
        </authorList>
    </citation>
    <scope>NUCLEOTIDE SEQUENCE [LARGE SCALE GENOMIC DNA]</scope>
    <source>
        <strain evidence="2">DB21MT-2</strain>
    </source>
</reference>
<dbReference type="RefSeq" id="WP_112352257.1">
    <property type="nucleotide sequence ID" value="NZ_LS483452.1"/>
</dbReference>
<proteinExistence type="predicted"/>
<sequence length="61" mass="7281">MHHSSRRKHIKHVHRSAHIRRMRYFASQHTTNYIPFELAEQVQEHDLPTPEELVTPVNKTG</sequence>
<accession>A0A330M7Z3</accession>
<evidence type="ECO:0000313" key="1">
    <source>
        <dbReference type="EMBL" id="SQH75887.1"/>
    </source>
</evidence>
<organism evidence="1 2">
    <name type="scientific">Shewanella benthica</name>
    <dbReference type="NCBI Taxonomy" id="43661"/>
    <lineage>
        <taxon>Bacteria</taxon>
        <taxon>Pseudomonadati</taxon>
        <taxon>Pseudomonadota</taxon>
        <taxon>Gammaproteobacteria</taxon>
        <taxon>Alteromonadales</taxon>
        <taxon>Shewanellaceae</taxon>
        <taxon>Shewanella</taxon>
    </lineage>
</organism>
<protein>
    <submittedName>
        <fullName evidence="1">Flavodoxin (Modular protein)</fullName>
    </submittedName>
</protein>
<dbReference type="Proteomes" id="UP000250123">
    <property type="component" value="Chromosome SHEWBE"/>
</dbReference>
<name>A0A330M7Z3_9GAMM</name>